<feature type="domain" description="Fibronectin type-III" evidence="17">
    <location>
        <begin position="392"/>
        <end position="489"/>
    </location>
</feature>
<evidence type="ECO:0000256" key="1">
    <source>
        <dbReference type="ARBA" id="ARBA00004479"/>
    </source>
</evidence>
<dbReference type="Gene3D" id="3.90.190.10">
    <property type="entry name" value="Protein tyrosine phosphatase superfamily"/>
    <property type="match status" value="2"/>
</dbReference>
<feature type="domain" description="Tyrosine-protein phosphatase" evidence="14">
    <location>
        <begin position="980"/>
        <end position="1237"/>
    </location>
</feature>
<dbReference type="PROSITE" id="PS00383">
    <property type="entry name" value="TYR_PHOSPHATASE_1"/>
    <property type="match status" value="1"/>
</dbReference>
<dbReference type="Pfam" id="PF00102">
    <property type="entry name" value="Y_phosphatase"/>
    <property type="match status" value="2"/>
</dbReference>
<feature type="signal peptide" evidence="13">
    <location>
        <begin position="1"/>
        <end position="23"/>
    </location>
</feature>
<dbReference type="PROSITE" id="PS50055">
    <property type="entry name" value="TYR_PHOSPHATASE_PTP"/>
    <property type="match status" value="2"/>
</dbReference>
<feature type="region of interest" description="Disordered" evidence="12">
    <location>
        <begin position="1245"/>
        <end position="1281"/>
    </location>
</feature>
<evidence type="ECO:0000256" key="2">
    <source>
        <dbReference type="ARBA" id="ARBA00013064"/>
    </source>
</evidence>
<reference evidence="18 19" key="1">
    <citation type="journal article" date="2023" name="Sci. Data">
        <title>Genome assembly of the Korean intertidal mud-creeper Batillaria attramentaria.</title>
        <authorList>
            <person name="Patra A.K."/>
            <person name="Ho P.T."/>
            <person name="Jun S."/>
            <person name="Lee S.J."/>
            <person name="Kim Y."/>
            <person name="Won Y.J."/>
        </authorList>
    </citation>
    <scope>NUCLEOTIDE SEQUENCE [LARGE SCALE GENOMIC DNA]</scope>
    <source>
        <strain evidence="18">Wonlab-2016</strain>
    </source>
</reference>
<evidence type="ECO:0000256" key="9">
    <source>
        <dbReference type="ARBA" id="ARBA00023136"/>
    </source>
</evidence>
<evidence type="ECO:0000259" key="17">
    <source>
        <dbReference type="PROSITE" id="PS50853"/>
    </source>
</evidence>
<dbReference type="EC" id="3.1.3.48" evidence="2"/>
<dbReference type="PANTHER" id="PTHR46957:SF6">
    <property type="entry name" value="PROTEIN-TYROSINE-PHOSPHATASE"/>
    <property type="match status" value="1"/>
</dbReference>
<feature type="domain" description="Tyrosine specific protein phosphatases" evidence="15">
    <location>
        <begin position="855"/>
        <end position="929"/>
    </location>
</feature>
<evidence type="ECO:0000256" key="10">
    <source>
        <dbReference type="ARBA" id="ARBA00023180"/>
    </source>
</evidence>
<evidence type="ECO:0000256" key="6">
    <source>
        <dbReference type="ARBA" id="ARBA00022801"/>
    </source>
</evidence>
<dbReference type="SMART" id="SM00194">
    <property type="entry name" value="PTPc"/>
    <property type="match status" value="2"/>
</dbReference>
<comment type="caution">
    <text evidence="18">The sequence shown here is derived from an EMBL/GenBank/DDBJ whole genome shotgun (WGS) entry which is preliminary data.</text>
</comment>
<evidence type="ECO:0000256" key="3">
    <source>
        <dbReference type="ARBA" id="ARBA00022692"/>
    </source>
</evidence>
<dbReference type="SMART" id="SM00060">
    <property type="entry name" value="FN3"/>
    <property type="match status" value="4"/>
</dbReference>
<dbReference type="InterPro" id="IPR003599">
    <property type="entry name" value="Ig_sub"/>
</dbReference>
<dbReference type="SMART" id="SM00404">
    <property type="entry name" value="PTPc_motif"/>
    <property type="match status" value="2"/>
</dbReference>
<dbReference type="SMART" id="SM00409">
    <property type="entry name" value="IG"/>
    <property type="match status" value="1"/>
</dbReference>
<dbReference type="PROSITE" id="PS50835">
    <property type="entry name" value="IG_LIKE"/>
    <property type="match status" value="1"/>
</dbReference>
<feature type="domain" description="Fibronectin type-III" evidence="17">
    <location>
        <begin position="490"/>
        <end position="590"/>
    </location>
</feature>
<organism evidence="18 19">
    <name type="scientific">Batillaria attramentaria</name>
    <dbReference type="NCBI Taxonomy" id="370345"/>
    <lineage>
        <taxon>Eukaryota</taxon>
        <taxon>Metazoa</taxon>
        <taxon>Spiralia</taxon>
        <taxon>Lophotrochozoa</taxon>
        <taxon>Mollusca</taxon>
        <taxon>Gastropoda</taxon>
        <taxon>Caenogastropoda</taxon>
        <taxon>Sorbeoconcha</taxon>
        <taxon>Cerithioidea</taxon>
        <taxon>Batillariidae</taxon>
        <taxon>Batillaria</taxon>
    </lineage>
</organism>
<evidence type="ECO:0000313" key="19">
    <source>
        <dbReference type="Proteomes" id="UP001519460"/>
    </source>
</evidence>
<proteinExistence type="predicted"/>
<keyword evidence="3" id="KW-0812">Transmembrane</keyword>
<evidence type="ECO:0000256" key="11">
    <source>
        <dbReference type="ARBA" id="ARBA00051722"/>
    </source>
</evidence>
<dbReference type="GO" id="GO:0004725">
    <property type="term" value="F:protein tyrosine phosphatase activity"/>
    <property type="evidence" value="ECO:0007669"/>
    <property type="project" value="UniProtKB-EC"/>
</dbReference>
<evidence type="ECO:0000259" key="16">
    <source>
        <dbReference type="PROSITE" id="PS50835"/>
    </source>
</evidence>
<evidence type="ECO:0000256" key="5">
    <source>
        <dbReference type="ARBA" id="ARBA00022737"/>
    </source>
</evidence>
<dbReference type="InterPro" id="IPR050713">
    <property type="entry name" value="RTP_Phos/Ushers"/>
</dbReference>
<dbReference type="InterPro" id="IPR016130">
    <property type="entry name" value="Tyr_Pase_AS"/>
</dbReference>
<evidence type="ECO:0000259" key="15">
    <source>
        <dbReference type="PROSITE" id="PS50056"/>
    </source>
</evidence>
<dbReference type="PROSITE" id="PS50853">
    <property type="entry name" value="FN3"/>
    <property type="match status" value="4"/>
</dbReference>
<protein>
    <recommendedName>
        <fullName evidence="2">protein-tyrosine-phosphatase</fullName>
        <ecNumber evidence="2">3.1.3.48</ecNumber>
    </recommendedName>
</protein>
<dbReference type="PROSITE" id="PS50056">
    <property type="entry name" value="TYR_PHOSPHATASE_2"/>
    <property type="match status" value="1"/>
</dbReference>
<dbReference type="FunFam" id="3.90.190.10:FF:000088">
    <property type="entry name" value="Receptor protein-tyrosine phosphatase LAR"/>
    <property type="match status" value="1"/>
</dbReference>
<keyword evidence="10" id="KW-0325">Glycoprotein</keyword>
<dbReference type="InterPro" id="IPR000242">
    <property type="entry name" value="PTP_cat"/>
</dbReference>
<evidence type="ECO:0000256" key="4">
    <source>
        <dbReference type="ARBA" id="ARBA00022729"/>
    </source>
</evidence>
<evidence type="ECO:0000256" key="7">
    <source>
        <dbReference type="ARBA" id="ARBA00022912"/>
    </source>
</evidence>
<evidence type="ECO:0000256" key="8">
    <source>
        <dbReference type="ARBA" id="ARBA00022989"/>
    </source>
</evidence>
<keyword evidence="6" id="KW-0378">Hydrolase</keyword>
<dbReference type="EMBL" id="JACVVK020000043">
    <property type="protein sequence ID" value="KAK7499543.1"/>
    <property type="molecule type" value="Genomic_DNA"/>
</dbReference>
<dbReference type="CDD" id="cd14549">
    <property type="entry name" value="R5-PTPc-1"/>
    <property type="match status" value="1"/>
</dbReference>
<keyword evidence="7" id="KW-0904">Protein phosphatase</keyword>
<keyword evidence="4 13" id="KW-0732">Signal</keyword>
<dbReference type="GO" id="GO:0016020">
    <property type="term" value="C:membrane"/>
    <property type="evidence" value="ECO:0007669"/>
    <property type="project" value="UniProtKB-SubCell"/>
</dbReference>
<comment type="subcellular location">
    <subcellularLocation>
        <location evidence="1">Membrane</location>
        <topology evidence="1">Single-pass type I membrane protein</topology>
    </subcellularLocation>
</comment>
<keyword evidence="8" id="KW-1133">Transmembrane helix</keyword>
<dbReference type="InterPro" id="IPR003961">
    <property type="entry name" value="FN3_dom"/>
</dbReference>
<name>A0ABD0LK40_9CAEN</name>
<sequence>MYDVTSFLSAGLFILQLVTLTDGATLDSPTPGVLTVKAGENASMACASTRGDEQNEGIMWKKEDMFQVSISGGSKLTYADDSLAERMSVDDDYSLLLRELVLADSANYTCKLFVLNTSEVEERNRSWELIVQDTPSPPGRADLKDIQARQVTVTWTPSEHDNNSPISNYIVQISECQSGDSSTKREVVVAGTTLQVTIRELLPFTCYQVQVQARNGIGRGMAGPLSNFFYTEPEGDGPVGLGLFPHVELVAVLDCFELLTPGMDVKLVNAWEVLVVVHSVIMILGCHTFSVTDTPSAPPENFQAVSTSSSEIRLTWQPPPREHLQGDLRGFKITYSCQDCSTDTKTIDEPGKTEMVLENLQPYTWYTVSILAYNDEGEGPMAEVAVQTLEGLPSSPRITHITNRESTSFYVHWEPPKRLRGRLTAYELHWILDGESPKTRIISGHLTNPMSAFITGLRPYTEYKIQVAALTGGGRGKFSEKYPALTDIAAPGAPYIRNVTILSPHKVYIQWDPPSVYFRRIDKYILKWWDTRGNDPDTMVPGTTTEHTLEGLPTNMKYHIKLAGVTQAIFSKRFLVGEFTSPVSFTLGDLNYQEPKEDGVPAEIIAGVTCAIIVALLVVVAFIGYRSYACRKCYQAAYYYLAVPSNSQSTPPTVITVAEPSDEKEYPEIKVSEFPAHVEAMHADSDFAFSQEFDDLYRHTRTDFKCEASNMPENRNKNRYINIAAFDHSRVLLKMDLGRLRQSDYINANYVDGYKKPKAYIATQGPLPQTFADFWRMIWEQNCSVIVMITNLMEKGRRKCDQYWPNDGLELYGSMSVKLLSTVQRAHYTVNVFSLRNMKYHYTEWPDHGVPDYTLPVLEFVQKSAACNPPDGGPIVVHCSAGVGRTGTYILIDSMIRQMQDCGTVNIPGFTLHIRRQRNLLVQTEDQYMFIHDVLVEYLMGGGQTEVTDEQIPTYVASLTSSANGVVPHEGTVLDTCSTLEKQHKLVTHYTPSEDDLSNALKPVNSEKNRSTEFVPVNLKRVVLPARPGVEGSDYINATYLQGYRKSDEFIVTQYPLESTKEDFWRMVWDRNSPVIILLASPDEQEQPDFWPEKGNPVEVDACNFKLSMRDDPDVQPSHVIRDFILESIQYDYIFMTKVIVVTEWPDTSPPSYPVFCMIENAVEWQKANDIGPVIVMDLHGGVRAGRFCALWALRDQLLMDKTVDVYQLTKLYHLKRPGIIGSLDDFRFLYEALSCLQEHLREEEGSVSSSPRHHSSSRKNGTLPRSSTLQNNTGKTETNI</sequence>
<feature type="domain" description="Tyrosine-protein phosphatase" evidence="14">
    <location>
        <begin position="689"/>
        <end position="938"/>
    </location>
</feature>
<dbReference type="SUPFAM" id="SSF52799">
    <property type="entry name" value="(Phosphotyrosine protein) phosphatases II"/>
    <property type="match status" value="2"/>
</dbReference>
<dbReference type="SUPFAM" id="SSF48726">
    <property type="entry name" value="Immunoglobulin"/>
    <property type="match status" value="1"/>
</dbReference>
<keyword evidence="9" id="KW-0472">Membrane</keyword>
<keyword evidence="5" id="KW-0677">Repeat</keyword>
<keyword evidence="19" id="KW-1185">Reference proteome</keyword>
<dbReference type="FunFam" id="3.90.190.10:FF:000013">
    <property type="entry name" value="receptor-type tyrosine-protein phosphatase zeta isoform X1"/>
    <property type="match status" value="1"/>
</dbReference>
<dbReference type="PRINTS" id="PR00700">
    <property type="entry name" value="PRTYPHPHTASE"/>
</dbReference>
<dbReference type="Gene3D" id="2.60.40.10">
    <property type="entry name" value="Immunoglobulins"/>
    <property type="match status" value="5"/>
</dbReference>
<dbReference type="InterPro" id="IPR029021">
    <property type="entry name" value="Prot-tyrosine_phosphatase-like"/>
</dbReference>
<accession>A0ABD0LK40</accession>
<evidence type="ECO:0000256" key="13">
    <source>
        <dbReference type="SAM" id="SignalP"/>
    </source>
</evidence>
<dbReference type="InterPro" id="IPR036179">
    <property type="entry name" value="Ig-like_dom_sf"/>
</dbReference>
<dbReference type="SUPFAM" id="SSF49265">
    <property type="entry name" value="Fibronectin type III"/>
    <property type="match status" value="2"/>
</dbReference>
<evidence type="ECO:0000256" key="12">
    <source>
        <dbReference type="SAM" id="MobiDB-lite"/>
    </source>
</evidence>
<dbReference type="InterPro" id="IPR003595">
    <property type="entry name" value="Tyr_Pase_cat"/>
</dbReference>
<dbReference type="Proteomes" id="UP001519460">
    <property type="component" value="Unassembled WGS sequence"/>
</dbReference>
<dbReference type="InterPro" id="IPR013783">
    <property type="entry name" value="Ig-like_fold"/>
</dbReference>
<dbReference type="InterPro" id="IPR007110">
    <property type="entry name" value="Ig-like_dom"/>
</dbReference>
<comment type="catalytic activity">
    <reaction evidence="11">
        <text>O-phospho-L-tyrosyl-[protein] + H2O = L-tyrosyl-[protein] + phosphate</text>
        <dbReference type="Rhea" id="RHEA:10684"/>
        <dbReference type="Rhea" id="RHEA-COMP:10136"/>
        <dbReference type="Rhea" id="RHEA-COMP:20101"/>
        <dbReference type="ChEBI" id="CHEBI:15377"/>
        <dbReference type="ChEBI" id="CHEBI:43474"/>
        <dbReference type="ChEBI" id="CHEBI:46858"/>
        <dbReference type="ChEBI" id="CHEBI:61978"/>
        <dbReference type="EC" id="3.1.3.48"/>
    </reaction>
</comment>
<dbReference type="FunFam" id="2.60.40.10:FF:000028">
    <property type="entry name" value="Neuronal cell adhesion molecule"/>
    <property type="match status" value="1"/>
</dbReference>
<evidence type="ECO:0000259" key="14">
    <source>
        <dbReference type="PROSITE" id="PS50055"/>
    </source>
</evidence>
<dbReference type="Pfam" id="PF00041">
    <property type="entry name" value="fn3"/>
    <property type="match status" value="4"/>
</dbReference>
<evidence type="ECO:0000313" key="18">
    <source>
        <dbReference type="EMBL" id="KAK7499543.1"/>
    </source>
</evidence>
<dbReference type="InterPro" id="IPR000387">
    <property type="entry name" value="Tyr_Pase_dom"/>
</dbReference>
<dbReference type="InterPro" id="IPR036116">
    <property type="entry name" value="FN3_sf"/>
</dbReference>
<dbReference type="PANTHER" id="PTHR46957">
    <property type="entry name" value="CYTOKINE RECEPTOR"/>
    <property type="match status" value="1"/>
</dbReference>
<feature type="chain" id="PRO_5044783288" description="protein-tyrosine-phosphatase" evidence="13">
    <location>
        <begin position="24"/>
        <end position="1281"/>
    </location>
</feature>
<gene>
    <name evidence="18" type="ORF">BaRGS_00009195</name>
</gene>
<feature type="domain" description="Fibronectin type-III" evidence="17">
    <location>
        <begin position="298"/>
        <end position="391"/>
    </location>
</feature>
<feature type="compositionally biased region" description="Polar residues" evidence="12">
    <location>
        <begin position="1260"/>
        <end position="1281"/>
    </location>
</feature>
<feature type="domain" description="Fibronectin type-III" evidence="17">
    <location>
        <begin position="137"/>
        <end position="234"/>
    </location>
</feature>
<feature type="domain" description="Ig-like" evidence="16">
    <location>
        <begin position="29"/>
        <end position="126"/>
    </location>
</feature>
<dbReference type="CDD" id="cd00063">
    <property type="entry name" value="FN3"/>
    <property type="match status" value="4"/>
</dbReference>